<gene>
    <name evidence="8" type="ORF">CNEO2_10230</name>
    <name evidence="9" type="ORF">CQ394_11845</name>
</gene>
<dbReference type="Pfam" id="PF12729">
    <property type="entry name" value="4HB_MCP_1"/>
    <property type="match status" value="1"/>
</dbReference>
<dbReference type="PROSITE" id="PS51257">
    <property type="entry name" value="PROKAR_LIPOPROTEIN"/>
    <property type="match status" value="1"/>
</dbReference>
<feature type="domain" description="Methyl-accepting transducer" evidence="6">
    <location>
        <begin position="326"/>
        <end position="555"/>
    </location>
</feature>
<dbReference type="PROSITE" id="PS50111">
    <property type="entry name" value="CHEMOTAXIS_TRANSDUC_2"/>
    <property type="match status" value="1"/>
</dbReference>
<keyword evidence="5" id="KW-0812">Transmembrane</keyword>
<keyword evidence="5" id="KW-0472">Membrane</keyword>
<dbReference type="GO" id="GO:0004888">
    <property type="term" value="F:transmembrane signaling receptor activity"/>
    <property type="evidence" value="ECO:0007669"/>
    <property type="project" value="TreeGrafter"/>
</dbReference>
<evidence type="ECO:0000256" key="5">
    <source>
        <dbReference type="SAM" id="Phobius"/>
    </source>
</evidence>
<dbReference type="EMBL" id="CAMTCP010000111">
    <property type="protein sequence ID" value="CAI3565751.1"/>
    <property type="molecule type" value="Genomic_DNA"/>
</dbReference>
<protein>
    <submittedName>
        <fullName evidence="8 9">Methyl-accepting chemotaxis protein</fullName>
    </submittedName>
</protein>
<proteinExistence type="inferred from homology"/>
<dbReference type="PROSITE" id="PS50885">
    <property type="entry name" value="HAMP"/>
    <property type="match status" value="1"/>
</dbReference>
<dbReference type="GO" id="GO:0006935">
    <property type="term" value="P:chemotaxis"/>
    <property type="evidence" value="ECO:0007669"/>
    <property type="project" value="UniProtKB-KW"/>
</dbReference>
<dbReference type="InterPro" id="IPR003660">
    <property type="entry name" value="HAMP_dom"/>
</dbReference>
<dbReference type="InterPro" id="IPR024478">
    <property type="entry name" value="HlyB_4HB_MCP"/>
</dbReference>
<dbReference type="GO" id="GO:0007165">
    <property type="term" value="P:signal transduction"/>
    <property type="evidence" value="ECO:0007669"/>
    <property type="project" value="UniProtKB-KW"/>
</dbReference>
<dbReference type="RefSeq" id="WP_058296495.1">
    <property type="nucleotide sequence ID" value="NZ_CAMRXC010000111.1"/>
</dbReference>
<dbReference type="CDD" id="cd06225">
    <property type="entry name" value="HAMP"/>
    <property type="match status" value="1"/>
</dbReference>
<dbReference type="PANTHER" id="PTHR43531:SF11">
    <property type="entry name" value="METHYL-ACCEPTING CHEMOTAXIS PROTEIN 3"/>
    <property type="match status" value="1"/>
</dbReference>
<organism evidence="9 10">
    <name type="scientific">Clostridium neonatale</name>
    <dbReference type="NCBI Taxonomy" id="137838"/>
    <lineage>
        <taxon>Bacteria</taxon>
        <taxon>Bacillati</taxon>
        <taxon>Bacillota</taxon>
        <taxon>Clostridia</taxon>
        <taxon>Eubacteriales</taxon>
        <taxon>Clostridiaceae</taxon>
        <taxon>Clostridium</taxon>
    </lineage>
</organism>
<dbReference type="EMBL" id="PDCJ01000001">
    <property type="protein sequence ID" value="PEG32350.1"/>
    <property type="molecule type" value="Genomic_DNA"/>
</dbReference>
<evidence type="ECO:0000313" key="8">
    <source>
        <dbReference type="EMBL" id="CAI3565751.1"/>
    </source>
</evidence>
<dbReference type="OrthoDB" id="597657at2"/>
<comment type="similarity">
    <text evidence="2">Belongs to the methyl-accepting chemotaxis (MCP) protein family.</text>
</comment>
<accession>A0A2A7MLB5</accession>
<feature type="domain" description="HAMP" evidence="7">
    <location>
        <begin position="224"/>
        <end position="276"/>
    </location>
</feature>
<reference evidence="9 10" key="1">
    <citation type="submission" date="2017-10" db="EMBL/GenBank/DDBJ databases">
        <title>Effective Description of Clostridium neonatale sp. nov. linked to necrotizing enterocolitis in neonates and a clarification of species assignable to the genus Clostridium (Prazmowski 1880) emend. Lawson and Rainey 2016.</title>
        <authorList>
            <person name="Bernard K."/>
            <person name="Burdz T."/>
            <person name="Wiebe D."/>
            <person name="Balcewich B."/>
            <person name="Alfa M."/>
            <person name="Bernier A.-M."/>
        </authorList>
    </citation>
    <scope>NUCLEOTIDE SEQUENCE [LARGE SCALE GENOMIC DNA]</scope>
    <source>
        <strain evidence="9 10">LCDC99A005</strain>
    </source>
</reference>
<dbReference type="InterPro" id="IPR051310">
    <property type="entry name" value="MCP_chemotaxis"/>
</dbReference>
<keyword evidence="10" id="KW-1185">Reference proteome</keyword>
<evidence type="ECO:0000256" key="4">
    <source>
        <dbReference type="SAM" id="Coils"/>
    </source>
</evidence>
<feature type="transmembrane region" description="Helical" evidence="5">
    <location>
        <begin position="20"/>
        <end position="41"/>
    </location>
</feature>
<keyword evidence="4" id="KW-0175">Coiled coil</keyword>
<dbReference type="SMART" id="SM00304">
    <property type="entry name" value="HAMP"/>
    <property type="match status" value="1"/>
</dbReference>
<evidence type="ECO:0000256" key="3">
    <source>
        <dbReference type="PROSITE-ProRule" id="PRU00284"/>
    </source>
</evidence>
<evidence type="ECO:0000256" key="1">
    <source>
        <dbReference type="ARBA" id="ARBA00022500"/>
    </source>
</evidence>
<dbReference type="Pfam" id="PF00672">
    <property type="entry name" value="HAMP"/>
    <property type="match status" value="1"/>
</dbReference>
<dbReference type="GO" id="GO:0005886">
    <property type="term" value="C:plasma membrane"/>
    <property type="evidence" value="ECO:0007669"/>
    <property type="project" value="TreeGrafter"/>
</dbReference>
<sequence length="570" mass="63414">MRDLINIKGIRNLPIKKKLIKSFLIIVIIGALTSCLSIIFLQKINDNYQYAINEYGFSQGEIGKLGIRVEHSYSMIKEIIIIGSQDSIDQKRITSMQEDIQKCDDDIKELLSLIEKTNKELEEKETFNNIKDDIQEYEKVKQRIIDLGLERKSDQAAELLRLQGNPSMDLLTVDISKLLDTKIDQCNNLVTKLNILRTIFIGIIIVSIGISVLFALQLSRYISDIIGNPIEKMNIIAKKLANGELNVDLEIDSNDEIGELVSSFSVMITTLKGYISEISEVLGDISLGKFNCKIEQEYKGEFIQIRSSLENILKSLTHVFSEFKQSAIEITENSKQVSDIAEVLYKGSLEQTSVVNELSVSINKINGQVKKNTEDATNVNDVTNYLVENIGKSNNQMNTLLNAMNEIESSSKNIINIMQTIDEISEQTNLLALNASIEAARAGEAGKSFSIVANEVRNLADQSSNAAKSTKKIINDSMIAIYNGKSLAINAANTLTECVKQSDVTINLINDITVASNEQALAIESIDKGIAQIVEVINENSKVSEKSAESSEHLKTQSIVLDEMINKFRK</sequence>
<evidence type="ECO:0000259" key="7">
    <source>
        <dbReference type="PROSITE" id="PS50885"/>
    </source>
</evidence>
<keyword evidence="3" id="KW-0807">Transducer</keyword>
<dbReference type="AlphaFoldDB" id="A0A2A7MLB5"/>
<feature type="transmembrane region" description="Helical" evidence="5">
    <location>
        <begin position="195"/>
        <end position="216"/>
    </location>
</feature>
<dbReference type="Gene3D" id="6.10.340.10">
    <property type="match status" value="1"/>
</dbReference>
<dbReference type="Gene3D" id="1.10.287.950">
    <property type="entry name" value="Methyl-accepting chemotaxis protein"/>
    <property type="match status" value="1"/>
</dbReference>
<evidence type="ECO:0000313" key="10">
    <source>
        <dbReference type="Proteomes" id="UP000220840"/>
    </source>
</evidence>
<dbReference type="PANTHER" id="PTHR43531">
    <property type="entry name" value="PROTEIN ICFG"/>
    <property type="match status" value="1"/>
</dbReference>
<dbReference type="Proteomes" id="UP000220840">
    <property type="component" value="Unassembled WGS sequence"/>
</dbReference>
<dbReference type="Proteomes" id="UP001189143">
    <property type="component" value="Unassembled WGS sequence"/>
</dbReference>
<evidence type="ECO:0000259" key="6">
    <source>
        <dbReference type="PROSITE" id="PS50111"/>
    </source>
</evidence>
<dbReference type="SMART" id="SM00283">
    <property type="entry name" value="MA"/>
    <property type="match status" value="1"/>
</dbReference>
<reference evidence="8" key="2">
    <citation type="submission" date="2022-10" db="EMBL/GenBank/DDBJ databases">
        <authorList>
            <person name="Aires J."/>
            <person name="Mesa V."/>
        </authorList>
    </citation>
    <scope>NUCLEOTIDE SEQUENCE</scope>
    <source>
        <strain evidence="8">Clostridium neonatale JD116</strain>
    </source>
</reference>
<dbReference type="InterPro" id="IPR004089">
    <property type="entry name" value="MCPsignal_dom"/>
</dbReference>
<dbReference type="STRING" id="137838.GCA_001458595_03860"/>
<keyword evidence="1" id="KW-0145">Chemotaxis</keyword>
<comment type="caution">
    <text evidence="9">The sequence shown here is derived from an EMBL/GenBank/DDBJ whole genome shotgun (WGS) entry which is preliminary data.</text>
</comment>
<feature type="coiled-coil region" evidence="4">
    <location>
        <begin position="100"/>
        <end position="127"/>
    </location>
</feature>
<name>A0A2A7MLB5_9CLOT</name>
<evidence type="ECO:0000256" key="2">
    <source>
        <dbReference type="ARBA" id="ARBA00029447"/>
    </source>
</evidence>
<dbReference type="SUPFAM" id="SSF58104">
    <property type="entry name" value="Methyl-accepting chemotaxis protein (MCP) signaling domain"/>
    <property type="match status" value="1"/>
</dbReference>
<evidence type="ECO:0000313" key="9">
    <source>
        <dbReference type="EMBL" id="PEG32350.1"/>
    </source>
</evidence>
<dbReference type="Pfam" id="PF00015">
    <property type="entry name" value="MCPsignal"/>
    <property type="match status" value="1"/>
</dbReference>
<keyword evidence="5" id="KW-1133">Transmembrane helix</keyword>